<dbReference type="AlphaFoldDB" id="A0A0C9UNQ2"/>
<dbReference type="InterPro" id="IPR041078">
    <property type="entry name" value="Plavaka"/>
</dbReference>
<feature type="region of interest" description="Disordered" evidence="1">
    <location>
        <begin position="733"/>
        <end position="761"/>
    </location>
</feature>
<keyword evidence="3" id="KW-1185">Reference proteome</keyword>
<dbReference type="EMBL" id="KN837346">
    <property type="protein sequence ID" value="KIJ27116.1"/>
    <property type="molecule type" value="Genomic_DNA"/>
</dbReference>
<sequence length="795" mass="90862">MIEQRWYGAENLHTVRTPPLACIEQAFRHCSLIAAYFIIFSLISGLCKTAVPESVLPAYYGDAVWPQTVSKLGSEFISTYRNQLFINNMITCSGCNKHYQRSNEDVRKCLAKKNKRYREKSKSPDRQKKKLKRKSNVSGIENAVPEDFVEGSSGNVLNEQEFFDIQMDLDLDPLPLPSPLIPQEVLGQGHRRRRPVWKLREDILPEGPAPLPSPSENSSEGDPDPESPEPAPVPLRQDFLQIAPNIRLNLISKFRTLANSFGVSRLFYGRPERIPDELTSTINMATPADFKIDDIRDITWDKINKLLTQESSESPGGEEWLHSEVNIKIPTGIKKKKSDKKHPRVDISPKSFNVPGLWWRSIPAIIQRVFSTDDSAKNFHFNPFKQFWKTPQGNLEHVRDELYNSDAWLQHVEAGITDTLKTHCRCELFHEALKLLFDEEFVRAWKHGMVIKCADDIIWCIFPRLFTWSADYPEKVLLASICNLSGCPCPRCLVKKADVGNLGMKFDMNTRSDKMRTDTEECRDKVDEARKFMYDDGYVVDSDPVDKLLKTNSMVPTENTFSHTLFATGFNYFKMFIADLIHEIELGVWKALFTHLIRILYTCGTEVVNALNKRYRSIPTFGRSTIRHFASNVSEMRKLAARDFEDILQCAMPAFKRLFPEPFDTPIQELLFTLAFWHGLAKLQMQTDSALEMLDKLTVQFGKAIRHFANIVCPSFETVETPKEVRGRARAAAAKAQSGTVSQEAMTSETGPEKSTSTTKQKKFNLQMYKLHVMGDYVPYIRELGTTDRISTQIV</sequence>
<evidence type="ECO:0000313" key="2">
    <source>
        <dbReference type="EMBL" id="KIJ27116.1"/>
    </source>
</evidence>
<dbReference type="Pfam" id="PF18759">
    <property type="entry name" value="Plavaka"/>
    <property type="match status" value="1"/>
</dbReference>
<dbReference type="OrthoDB" id="2687259at2759"/>
<name>A0A0C9UNQ2_SPHS4</name>
<evidence type="ECO:0000313" key="3">
    <source>
        <dbReference type="Proteomes" id="UP000054279"/>
    </source>
</evidence>
<feature type="region of interest" description="Disordered" evidence="1">
    <location>
        <begin position="204"/>
        <end position="233"/>
    </location>
</feature>
<accession>A0A0C9UNQ2</accession>
<proteinExistence type="predicted"/>
<gene>
    <name evidence="2" type="ORF">M422DRAFT_785011</name>
</gene>
<dbReference type="Proteomes" id="UP000054279">
    <property type="component" value="Unassembled WGS sequence"/>
</dbReference>
<feature type="compositionally biased region" description="Polar residues" evidence="1">
    <location>
        <begin position="737"/>
        <end position="759"/>
    </location>
</feature>
<organism evidence="2 3">
    <name type="scientific">Sphaerobolus stellatus (strain SS14)</name>
    <dbReference type="NCBI Taxonomy" id="990650"/>
    <lineage>
        <taxon>Eukaryota</taxon>
        <taxon>Fungi</taxon>
        <taxon>Dikarya</taxon>
        <taxon>Basidiomycota</taxon>
        <taxon>Agaricomycotina</taxon>
        <taxon>Agaricomycetes</taxon>
        <taxon>Phallomycetidae</taxon>
        <taxon>Geastrales</taxon>
        <taxon>Sphaerobolaceae</taxon>
        <taxon>Sphaerobolus</taxon>
    </lineage>
</organism>
<reference evidence="2 3" key="1">
    <citation type="submission" date="2014-06" db="EMBL/GenBank/DDBJ databases">
        <title>Evolutionary Origins and Diversification of the Mycorrhizal Mutualists.</title>
        <authorList>
            <consortium name="DOE Joint Genome Institute"/>
            <consortium name="Mycorrhizal Genomics Consortium"/>
            <person name="Kohler A."/>
            <person name="Kuo A."/>
            <person name="Nagy L.G."/>
            <person name="Floudas D."/>
            <person name="Copeland A."/>
            <person name="Barry K.W."/>
            <person name="Cichocki N."/>
            <person name="Veneault-Fourrey C."/>
            <person name="LaButti K."/>
            <person name="Lindquist E.A."/>
            <person name="Lipzen A."/>
            <person name="Lundell T."/>
            <person name="Morin E."/>
            <person name="Murat C."/>
            <person name="Riley R."/>
            <person name="Ohm R."/>
            <person name="Sun H."/>
            <person name="Tunlid A."/>
            <person name="Henrissat B."/>
            <person name="Grigoriev I.V."/>
            <person name="Hibbett D.S."/>
            <person name="Martin F."/>
        </authorList>
    </citation>
    <scope>NUCLEOTIDE SEQUENCE [LARGE SCALE GENOMIC DNA]</scope>
    <source>
        <strain evidence="2 3">SS14</strain>
    </source>
</reference>
<dbReference type="HOGENOM" id="CLU_353419_0_0_1"/>
<evidence type="ECO:0000256" key="1">
    <source>
        <dbReference type="SAM" id="MobiDB-lite"/>
    </source>
</evidence>
<protein>
    <submittedName>
        <fullName evidence="2">Uncharacterized protein</fullName>
    </submittedName>
</protein>
<feature type="region of interest" description="Disordered" evidence="1">
    <location>
        <begin position="117"/>
        <end position="137"/>
    </location>
</feature>